<proteinExistence type="predicted"/>
<sequence length="1306" mass="152155">MTDAETDDQQAVQLSDDQRCQKEATHANGLFCRFHSKQVFGLYKGYKRRNALLDTLDNEAPEYLKNAQQPLANDDFEAIDNEKTLREVYSHLFDKYVLLGNAYIDKLISQRHIVLKAMQRAEKRTTQVLYQKEQWFTWVREVQEEEEANDEKEQKKVKQEAALFKRHVKKLEGRLANMRQKEEQKRQDAYLEDAYRERMAMAAEEDDEAWDPIEDMERLKRNRYIDLIKNFLWLETIEEEEELPPLEEIPPLEPSPPPEPEKPSKKAKKKAKAKAAKAGGSSSAQPSSSETHTGQGKLLATLKEGRFPLPIELPEPDRNNIETEEEMRNRLSHGVKKNYDNVWGFQIVGTLENPYETHEKTAPMTNDEIESTASMLPAALRANSVEEFLNDPQVAESDPRDLCLKVEEPTLQDIRDACAGFARGDSAEEEDVDEAEEEDEDDETFEELLNGDRRYKNLHTDDWLLEKIEASKKKKKKKKKQKSKKKTKVTICDKSIWNHASEKAMSRDGWLQFSVMAKDCDLKHAIQLCRNWAEFSDLNLLTLWQYFPASNWVSWGNNRLTQQLQELGFFPSFVDLEAQQHSRYNQIGGRSSSRRQHDIVETRNIIVGHMKRNDPITRRFLQYLLMRTGELLIMEQLWTYRIKQGLGRASKNEWRNVLEVGPLYFDMTDMLREWRFGFDDYYDVFIWDFVPCQSSLDMYNVAITELQNAWRIKHPRDVYQHMKPLLTTMTKEKDTMRTRLIKPNEKVESLWDTIMDERSEFRMCDIKGHCVKCRTGAGLDTSRYMFYNGVNALEDEILFPDELVSEKKNVPFREIRNGASRIEDGILPSTIRQLEKGMEAFTEGKDPMKALKAVKDSENDSIWAIPKSARKETLSGAQRGLLNRTGLATTQKSMSLDKRLNISDPMETIERDGSFGFKDPFHAGDLEPGNNERWDEIQERINAMLATPHAGPTDWVWFLAEILEWLELRADYKDYTHDYKDYTHDYKDYTHDYKDYTHDPAFPWPHGFIIQDLVQAFALVAMFFPDASASTLVTQFINSKQCDKFRSTLLFDPKERSKTLPDRRSHTSYKFRDPAFCTEWKEFLKTKSYFADVYPFDWSLAIRPIVARLYVAGVITPAYIQNDSQVVLGMATAKTEPHRPDKLDLFINYEDQYGNFPMVFPPSFVHPSKWPHVMPAAESFAEKNPGARFALIRLWSAPHFYPLMVGLPNRQNTSFLDSAGRSWEWKFVPKDMPGSEYSAHHTTERRLKLLQKQFEGHVMSRADLILVMGKDADELLRYTTAVTFAIQTKPWLREIDLWKSFINVDL</sequence>
<feature type="coiled-coil region" evidence="1">
    <location>
        <begin position="140"/>
        <end position="188"/>
    </location>
</feature>
<evidence type="ECO:0000256" key="1">
    <source>
        <dbReference type="SAM" id="Coils"/>
    </source>
</evidence>
<protein>
    <recommendedName>
        <fullName evidence="5">Mfs allantoate protein</fullName>
    </recommendedName>
</protein>
<keyword evidence="4" id="KW-1185">Reference proteome</keyword>
<feature type="compositionally biased region" description="Acidic residues" evidence="2">
    <location>
        <begin position="427"/>
        <end position="445"/>
    </location>
</feature>
<feature type="region of interest" description="Disordered" evidence="2">
    <location>
        <begin position="243"/>
        <end position="295"/>
    </location>
</feature>
<evidence type="ECO:0000313" key="3">
    <source>
        <dbReference type="EMBL" id="RSL68967.1"/>
    </source>
</evidence>
<dbReference type="EMBL" id="NKCI01000015">
    <property type="protein sequence ID" value="RSL68967.1"/>
    <property type="molecule type" value="Genomic_DNA"/>
</dbReference>
<keyword evidence="1" id="KW-0175">Coiled coil</keyword>
<comment type="caution">
    <text evidence="3">The sequence shown here is derived from an EMBL/GenBank/DDBJ whole genome shotgun (WGS) entry which is preliminary data.</text>
</comment>
<reference evidence="3 4" key="1">
    <citation type="submission" date="2017-06" db="EMBL/GenBank/DDBJ databases">
        <title>Comparative genomic analysis of Ambrosia Fusariam Clade fungi.</title>
        <authorList>
            <person name="Stajich J.E."/>
            <person name="Carrillo J."/>
            <person name="Kijimoto T."/>
            <person name="Eskalen A."/>
            <person name="O'Donnell K."/>
            <person name="Kasson M."/>
        </authorList>
    </citation>
    <scope>NUCLEOTIDE SEQUENCE [LARGE SCALE GENOMIC DNA]</scope>
    <source>
        <strain evidence="3 4">NRRL62584</strain>
    </source>
</reference>
<dbReference type="OrthoDB" id="5326588at2759"/>
<dbReference type="Proteomes" id="UP000288168">
    <property type="component" value="Unassembled WGS sequence"/>
</dbReference>
<feature type="compositionally biased region" description="Pro residues" evidence="2">
    <location>
        <begin position="247"/>
        <end position="258"/>
    </location>
</feature>
<evidence type="ECO:0000313" key="4">
    <source>
        <dbReference type="Proteomes" id="UP000288168"/>
    </source>
</evidence>
<feature type="compositionally biased region" description="Basic residues" evidence="2">
    <location>
        <begin position="265"/>
        <end position="275"/>
    </location>
</feature>
<name>A0A428QUI4_9HYPO</name>
<evidence type="ECO:0008006" key="5">
    <source>
        <dbReference type="Google" id="ProtNLM"/>
    </source>
</evidence>
<evidence type="ECO:0000256" key="2">
    <source>
        <dbReference type="SAM" id="MobiDB-lite"/>
    </source>
</evidence>
<organism evidence="3 4">
    <name type="scientific">Fusarium duplospermum</name>
    <dbReference type="NCBI Taxonomy" id="1325734"/>
    <lineage>
        <taxon>Eukaryota</taxon>
        <taxon>Fungi</taxon>
        <taxon>Dikarya</taxon>
        <taxon>Ascomycota</taxon>
        <taxon>Pezizomycotina</taxon>
        <taxon>Sordariomycetes</taxon>
        <taxon>Hypocreomycetidae</taxon>
        <taxon>Hypocreales</taxon>
        <taxon>Nectriaceae</taxon>
        <taxon>Fusarium</taxon>
        <taxon>Fusarium solani species complex</taxon>
    </lineage>
</organism>
<gene>
    <name evidence="3" type="ORF">CEP54_002608</name>
</gene>
<feature type="region of interest" description="Disordered" evidence="2">
    <location>
        <begin position="423"/>
        <end position="445"/>
    </location>
</feature>
<feature type="compositionally biased region" description="Low complexity" evidence="2">
    <location>
        <begin position="276"/>
        <end position="290"/>
    </location>
</feature>
<accession>A0A428QUI4</accession>